<dbReference type="Gene3D" id="3.90.550.10">
    <property type="entry name" value="Spore Coat Polysaccharide Biosynthesis Protein SpsA, Chain A"/>
    <property type="match status" value="1"/>
</dbReference>
<evidence type="ECO:0000256" key="1">
    <source>
        <dbReference type="ARBA" id="ARBA00022842"/>
    </source>
</evidence>
<evidence type="ECO:0000313" key="4">
    <source>
        <dbReference type="Proteomes" id="UP000033673"/>
    </source>
</evidence>
<dbReference type="RefSeq" id="WP_045956777.1">
    <property type="nucleotide sequence ID" value="NZ_JXXV01000028.1"/>
</dbReference>
<protein>
    <recommendedName>
        <fullName evidence="2">MobA-like NTP transferase domain-containing protein</fullName>
    </recommendedName>
</protein>
<sequence>METKEMKVALMIMAAGESKRFGGCKQLSQVSDDHSLLSHAIEQAVNAQIGPVFVVTGRWHNEIDQVQQQGAFATVPLLHCPDWAQGLGRSIAYGVEILAPDYNAILITLADQVALTSEDFHRFVELASKEHIVCSHYNGKRGVPVLFPACYFPQLTQLNGEHGARSLLRGEQFPIREITLPHAKYDIDTPQALAEFKKIAGHF</sequence>
<dbReference type="OrthoDB" id="5298023at2"/>
<dbReference type="CDD" id="cd04182">
    <property type="entry name" value="GT_2_like_f"/>
    <property type="match status" value="1"/>
</dbReference>
<dbReference type="EMBL" id="JXXV01000028">
    <property type="protein sequence ID" value="KJY81893.1"/>
    <property type="molecule type" value="Genomic_DNA"/>
</dbReference>
<keyword evidence="1" id="KW-0460">Magnesium</keyword>
<keyword evidence="4" id="KW-1185">Reference proteome</keyword>
<reference evidence="3 4" key="1">
    <citation type="journal article" date="2015" name="BMC Genomics">
        <title>Genome mining reveals unlocked bioactive potential of marine Gram-negative bacteria.</title>
        <authorList>
            <person name="Machado H."/>
            <person name="Sonnenschein E.C."/>
            <person name="Melchiorsen J."/>
            <person name="Gram L."/>
        </authorList>
    </citation>
    <scope>NUCLEOTIDE SEQUENCE [LARGE SCALE GENOMIC DNA]</scope>
    <source>
        <strain evidence="3 4">S2757</strain>
    </source>
</reference>
<evidence type="ECO:0000313" key="3">
    <source>
        <dbReference type="EMBL" id="KJY81893.1"/>
    </source>
</evidence>
<dbReference type="STRING" id="579748.TW81_16210"/>
<gene>
    <name evidence="3" type="ORF">TW81_16210</name>
</gene>
<dbReference type="PANTHER" id="PTHR43777:SF1">
    <property type="entry name" value="MOLYBDENUM COFACTOR CYTIDYLYLTRANSFERASE"/>
    <property type="match status" value="1"/>
</dbReference>
<dbReference type="InterPro" id="IPR025877">
    <property type="entry name" value="MobA-like_NTP_Trfase"/>
</dbReference>
<dbReference type="Proteomes" id="UP000033673">
    <property type="component" value="Unassembled WGS sequence"/>
</dbReference>
<accession>A0A0F4NGA0</accession>
<dbReference type="PANTHER" id="PTHR43777">
    <property type="entry name" value="MOLYBDENUM COFACTOR CYTIDYLYLTRANSFERASE"/>
    <property type="match status" value="1"/>
</dbReference>
<organism evidence="3 4">
    <name type="scientific">Vibrio galatheae</name>
    <dbReference type="NCBI Taxonomy" id="579748"/>
    <lineage>
        <taxon>Bacteria</taxon>
        <taxon>Pseudomonadati</taxon>
        <taxon>Pseudomonadota</taxon>
        <taxon>Gammaproteobacteria</taxon>
        <taxon>Vibrionales</taxon>
        <taxon>Vibrionaceae</taxon>
        <taxon>Vibrio</taxon>
    </lineage>
</organism>
<comment type="caution">
    <text evidence="3">The sequence shown here is derived from an EMBL/GenBank/DDBJ whole genome shotgun (WGS) entry which is preliminary data.</text>
</comment>
<name>A0A0F4NGA0_9VIBR</name>
<dbReference type="GO" id="GO:0016779">
    <property type="term" value="F:nucleotidyltransferase activity"/>
    <property type="evidence" value="ECO:0007669"/>
    <property type="project" value="UniProtKB-ARBA"/>
</dbReference>
<feature type="domain" description="MobA-like NTP transferase" evidence="2">
    <location>
        <begin position="11"/>
        <end position="169"/>
    </location>
</feature>
<dbReference type="PATRIC" id="fig|579748.3.peg.3349"/>
<proteinExistence type="predicted"/>
<dbReference type="Pfam" id="PF12804">
    <property type="entry name" value="NTP_transf_3"/>
    <property type="match status" value="1"/>
</dbReference>
<dbReference type="SUPFAM" id="SSF53448">
    <property type="entry name" value="Nucleotide-diphospho-sugar transferases"/>
    <property type="match status" value="1"/>
</dbReference>
<evidence type="ECO:0000259" key="2">
    <source>
        <dbReference type="Pfam" id="PF12804"/>
    </source>
</evidence>
<dbReference type="InterPro" id="IPR029044">
    <property type="entry name" value="Nucleotide-diphossugar_trans"/>
</dbReference>
<dbReference type="AlphaFoldDB" id="A0A0F4NGA0"/>